<dbReference type="NCBIfam" id="TIGR00077">
    <property type="entry name" value="lspA"/>
    <property type="match status" value="1"/>
</dbReference>
<evidence type="ECO:0000256" key="6">
    <source>
        <dbReference type="ARBA" id="ARBA00022801"/>
    </source>
</evidence>
<dbReference type="PANTHER" id="PTHR33695:SF1">
    <property type="entry name" value="LIPOPROTEIN SIGNAL PEPTIDASE"/>
    <property type="match status" value="1"/>
</dbReference>
<comment type="similarity">
    <text evidence="1 9 10">Belongs to the peptidase A8 family.</text>
</comment>
<evidence type="ECO:0000256" key="7">
    <source>
        <dbReference type="ARBA" id="ARBA00022989"/>
    </source>
</evidence>
<gene>
    <name evidence="9" type="primary">lspA</name>
    <name evidence="12" type="ORF">G443_004769</name>
</gene>
<keyword evidence="3 9" id="KW-0645">Protease</keyword>
<feature type="region of interest" description="Disordered" evidence="11">
    <location>
        <begin position="1"/>
        <end position="44"/>
    </location>
</feature>
<dbReference type="InterPro" id="IPR001872">
    <property type="entry name" value="Peptidase_A8"/>
</dbReference>
<evidence type="ECO:0000256" key="3">
    <source>
        <dbReference type="ARBA" id="ARBA00022670"/>
    </source>
</evidence>
<feature type="active site" evidence="9">
    <location>
        <position position="165"/>
    </location>
</feature>
<accession>A0ABT1JQP8</accession>
<dbReference type="Pfam" id="PF01252">
    <property type="entry name" value="Peptidase_A8"/>
    <property type="match status" value="1"/>
</dbReference>
<feature type="compositionally biased region" description="Gly residues" evidence="11">
    <location>
        <begin position="30"/>
        <end position="44"/>
    </location>
</feature>
<feature type="active site" evidence="9">
    <location>
        <position position="184"/>
    </location>
</feature>
<keyword evidence="2 9" id="KW-1003">Cell membrane</keyword>
<dbReference type="EMBL" id="AUBJ02000001">
    <property type="protein sequence ID" value="MCP2334499.1"/>
    <property type="molecule type" value="Genomic_DNA"/>
</dbReference>
<comment type="catalytic activity">
    <reaction evidence="9">
        <text>Release of signal peptides from bacterial membrane prolipoproteins. Hydrolyzes -Xaa-Yaa-Zaa-|-(S,diacylglyceryl)Cys-, in which Xaa is hydrophobic (preferably Leu), and Yaa (Ala or Ser) and Zaa (Gly or Ala) have small, neutral side chains.</text>
        <dbReference type="EC" id="3.4.23.36"/>
    </reaction>
</comment>
<evidence type="ECO:0000256" key="4">
    <source>
        <dbReference type="ARBA" id="ARBA00022692"/>
    </source>
</evidence>
<comment type="function">
    <text evidence="9">This protein specifically catalyzes the removal of signal peptides from prolipoproteins.</text>
</comment>
<proteinExistence type="inferred from homology"/>
<evidence type="ECO:0000313" key="13">
    <source>
        <dbReference type="Proteomes" id="UP000791080"/>
    </source>
</evidence>
<feature type="transmembrane region" description="Helical" evidence="9">
    <location>
        <begin position="131"/>
        <end position="149"/>
    </location>
</feature>
<feature type="transmembrane region" description="Helical" evidence="9">
    <location>
        <begin position="176"/>
        <end position="200"/>
    </location>
</feature>
<keyword evidence="5 9" id="KW-0064">Aspartyl protease</keyword>
<evidence type="ECO:0000256" key="5">
    <source>
        <dbReference type="ARBA" id="ARBA00022750"/>
    </source>
</evidence>
<evidence type="ECO:0000313" key="12">
    <source>
        <dbReference type="EMBL" id="MCP2334499.1"/>
    </source>
</evidence>
<dbReference type="Proteomes" id="UP000791080">
    <property type="component" value="Unassembled WGS sequence"/>
</dbReference>
<keyword evidence="13" id="KW-1185">Reference proteome</keyword>
<evidence type="ECO:0000256" key="9">
    <source>
        <dbReference type="HAMAP-Rule" id="MF_00161"/>
    </source>
</evidence>
<evidence type="ECO:0000256" key="10">
    <source>
        <dbReference type="RuleBase" id="RU004181"/>
    </source>
</evidence>
<keyword evidence="4 9" id="KW-0812">Transmembrane</keyword>
<name>A0ABT1JQP8_ACTCY</name>
<evidence type="ECO:0000256" key="8">
    <source>
        <dbReference type="ARBA" id="ARBA00023136"/>
    </source>
</evidence>
<feature type="transmembrane region" description="Helical" evidence="9">
    <location>
        <begin position="50"/>
        <end position="73"/>
    </location>
</feature>
<reference evidence="12 13" key="1">
    <citation type="submission" date="2022-06" db="EMBL/GenBank/DDBJ databases">
        <title>Genomic Encyclopedia of Type Strains, Phase I: the one thousand microbial genomes (KMG-I) project.</title>
        <authorList>
            <person name="Kyrpides N."/>
        </authorList>
    </citation>
    <scope>NUCLEOTIDE SEQUENCE [LARGE SCALE GENOMIC DNA]</scope>
    <source>
        <strain evidence="12 13">DSM 43889</strain>
    </source>
</reference>
<sequence length="227" mass="23098">MPVGHNDWVTETGPAGSNADDDPANADAGAVGGPSGPAVPPGGGSPRRRVGLLAVVAGVAFALDLVTKVVAVAQLEGREPVRLLGGGVYLVLLRNPGAAFSMATGMTWLLTLVAVGVVVGIIWIAPRLRSVGWALGLGLMLGGALGNLADRIFRSPAPLHGHVVDFVSLFAPDGSVWPVFNVADSALVGGVALLVVLAVLGRDYDGSTVRGRADQEKTTTAEGDDQR</sequence>
<dbReference type="HAMAP" id="MF_00161">
    <property type="entry name" value="LspA"/>
    <property type="match status" value="1"/>
</dbReference>
<dbReference type="EC" id="3.4.23.36" evidence="9"/>
<keyword evidence="6 9" id="KW-0378">Hydrolase</keyword>
<evidence type="ECO:0000256" key="11">
    <source>
        <dbReference type="SAM" id="MobiDB-lite"/>
    </source>
</evidence>
<dbReference type="PRINTS" id="PR00781">
    <property type="entry name" value="LIPOSIGPTASE"/>
</dbReference>
<comment type="subcellular location">
    <subcellularLocation>
        <location evidence="9">Cell membrane</location>
        <topology evidence="9">Multi-pass membrane protein</topology>
    </subcellularLocation>
</comment>
<feature type="transmembrane region" description="Helical" evidence="9">
    <location>
        <begin position="98"/>
        <end position="124"/>
    </location>
</feature>
<comment type="pathway">
    <text evidence="9">Protein modification; lipoprotein biosynthesis (signal peptide cleavage).</text>
</comment>
<keyword evidence="7 9" id="KW-1133">Transmembrane helix</keyword>
<comment type="caution">
    <text evidence="12">The sequence shown here is derived from an EMBL/GenBank/DDBJ whole genome shotgun (WGS) entry which is preliminary data.</text>
</comment>
<protein>
    <recommendedName>
        <fullName evidence="9">Lipoprotein signal peptidase</fullName>
        <ecNumber evidence="9">3.4.23.36</ecNumber>
    </recommendedName>
    <alternativeName>
        <fullName evidence="9">Prolipoprotein signal peptidase</fullName>
    </alternativeName>
    <alternativeName>
        <fullName evidence="9">Signal peptidase II</fullName>
        <shortName evidence="9">SPase II</shortName>
    </alternativeName>
</protein>
<evidence type="ECO:0000256" key="2">
    <source>
        <dbReference type="ARBA" id="ARBA00022475"/>
    </source>
</evidence>
<keyword evidence="8 9" id="KW-0472">Membrane</keyword>
<dbReference type="PANTHER" id="PTHR33695">
    <property type="entry name" value="LIPOPROTEIN SIGNAL PEPTIDASE"/>
    <property type="match status" value="1"/>
</dbReference>
<organism evidence="12 13">
    <name type="scientific">Actinoalloteichus caeruleus DSM 43889</name>
    <dbReference type="NCBI Taxonomy" id="1120930"/>
    <lineage>
        <taxon>Bacteria</taxon>
        <taxon>Bacillati</taxon>
        <taxon>Actinomycetota</taxon>
        <taxon>Actinomycetes</taxon>
        <taxon>Pseudonocardiales</taxon>
        <taxon>Pseudonocardiaceae</taxon>
        <taxon>Actinoalloteichus</taxon>
        <taxon>Actinoalloteichus cyanogriseus</taxon>
    </lineage>
</organism>
<evidence type="ECO:0000256" key="1">
    <source>
        <dbReference type="ARBA" id="ARBA00006139"/>
    </source>
</evidence>